<keyword evidence="3" id="KW-1185">Reference proteome</keyword>
<sequence>MKEIGENNRVMTNGEAQLVGTVDKAKKVTSGWTDTLALPSQTLDQDNVSWESEQRQKQEELQRNLETCADRQDERQRHLTSQSLLLQALEPVLLCENSKDNSETEELTAELMTHQQEMGRIDQEISRLQQTLKDERQERLSKTTKAAITLQAAYRGVRVRRRFRSALEERKRLRVWARQQRRVQQIEAERRQAEENERHHHHHQQQQQQRLDERRKAIRREERATRRPCAQSNVHAATSRTRKTKTESARAAITPTVTTRPLPEAAEAGRDVKPKGGEELRKPECGSLKTGAQTMVVIESGNEQMQGSADWWDIDEAGNAAIGCRHDAAGDAADARATRCQTGTVVDSDADSPVTRDGADDRMCSVGDADLDVSDSENGENNVEYDGQLYEDQCRDATVLGSVCSIEQSCDATVLGSVCSIEQSCDATVLGSVCSIEQSCDATVLVGVVANKHLMLQSQTVGVVAKEHLMLQSQTVSVIENKHLILLSQTVSLMKSIHLMMLQ</sequence>
<feature type="region of interest" description="Disordered" evidence="2">
    <location>
        <begin position="191"/>
        <end position="251"/>
    </location>
</feature>
<organism evidence="3 4">
    <name type="scientific">Priapulus caudatus</name>
    <name type="common">Priapulid worm</name>
    <dbReference type="NCBI Taxonomy" id="37621"/>
    <lineage>
        <taxon>Eukaryota</taxon>
        <taxon>Metazoa</taxon>
        <taxon>Ecdysozoa</taxon>
        <taxon>Scalidophora</taxon>
        <taxon>Priapulida</taxon>
        <taxon>Priapulimorpha</taxon>
        <taxon>Priapulimorphida</taxon>
        <taxon>Priapulidae</taxon>
        <taxon>Priapulus</taxon>
    </lineage>
</organism>
<protein>
    <submittedName>
        <fullName evidence="4">Trichohyalin-like</fullName>
    </submittedName>
</protein>
<evidence type="ECO:0000313" key="4">
    <source>
        <dbReference type="RefSeq" id="XP_014679310.1"/>
    </source>
</evidence>
<accession>A0ABM1F4D9</accession>
<reference evidence="4" key="1">
    <citation type="submission" date="2025-08" db="UniProtKB">
        <authorList>
            <consortium name="RefSeq"/>
        </authorList>
    </citation>
    <scope>IDENTIFICATION</scope>
</reference>
<keyword evidence="1" id="KW-0175">Coiled coil</keyword>
<proteinExistence type="predicted"/>
<evidence type="ECO:0000256" key="1">
    <source>
        <dbReference type="SAM" id="Coils"/>
    </source>
</evidence>
<gene>
    <name evidence="4" type="primary">LOC106819172</name>
</gene>
<dbReference type="RefSeq" id="XP_014679310.1">
    <property type="nucleotide sequence ID" value="XM_014823824.1"/>
</dbReference>
<dbReference type="GeneID" id="106819172"/>
<feature type="coiled-coil region" evidence="1">
    <location>
        <begin position="104"/>
        <end position="138"/>
    </location>
</feature>
<dbReference type="Proteomes" id="UP000695022">
    <property type="component" value="Unplaced"/>
</dbReference>
<evidence type="ECO:0000256" key="2">
    <source>
        <dbReference type="SAM" id="MobiDB-lite"/>
    </source>
</evidence>
<feature type="compositionally biased region" description="Basic and acidic residues" evidence="2">
    <location>
        <begin position="210"/>
        <end position="225"/>
    </location>
</feature>
<feature type="region of interest" description="Disordered" evidence="2">
    <location>
        <begin position="266"/>
        <end position="285"/>
    </location>
</feature>
<name>A0ABM1F4D9_PRICU</name>
<dbReference type="SMART" id="SM00015">
    <property type="entry name" value="IQ"/>
    <property type="match status" value="1"/>
</dbReference>
<dbReference type="Pfam" id="PF00612">
    <property type="entry name" value="IQ"/>
    <property type="match status" value="1"/>
</dbReference>
<feature type="compositionally biased region" description="Basic and acidic residues" evidence="2">
    <location>
        <begin position="267"/>
        <end position="284"/>
    </location>
</feature>
<evidence type="ECO:0000313" key="3">
    <source>
        <dbReference type="Proteomes" id="UP000695022"/>
    </source>
</evidence>
<dbReference type="PROSITE" id="PS50096">
    <property type="entry name" value="IQ"/>
    <property type="match status" value="1"/>
</dbReference>
<dbReference type="InterPro" id="IPR000048">
    <property type="entry name" value="IQ_motif_EF-hand-BS"/>
</dbReference>